<dbReference type="Gene3D" id="3.40.50.720">
    <property type="entry name" value="NAD(P)-binding Rossmann-like Domain"/>
    <property type="match status" value="1"/>
</dbReference>
<comment type="caution">
    <text evidence="3">The sequence shown here is derived from an EMBL/GenBank/DDBJ whole genome shotgun (WGS) entry which is preliminary data.</text>
</comment>
<keyword evidence="2" id="KW-0560">Oxidoreductase</keyword>
<protein>
    <submittedName>
        <fullName evidence="3">Short chain dehydrogenase</fullName>
    </submittedName>
</protein>
<gene>
    <name evidence="3" type="ORF">J4E00_10315</name>
</gene>
<dbReference type="Pfam" id="PF13561">
    <property type="entry name" value="adh_short_C2"/>
    <property type="match status" value="1"/>
</dbReference>
<dbReference type="InterPro" id="IPR002347">
    <property type="entry name" value="SDR_fam"/>
</dbReference>
<keyword evidence="4" id="KW-1185">Reference proteome</keyword>
<dbReference type="InterPro" id="IPR036291">
    <property type="entry name" value="NAD(P)-bd_dom_sf"/>
</dbReference>
<dbReference type="SUPFAM" id="SSF51735">
    <property type="entry name" value="NAD(P)-binding Rossmann-fold domains"/>
    <property type="match status" value="1"/>
</dbReference>
<comment type="similarity">
    <text evidence="1">Belongs to the short-chain dehydrogenases/reductases (SDR) family.</text>
</comment>
<dbReference type="Proteomes" id="UP000664369">
    <property type="component" value="Unassembled WGS sequence"/>
</dbReference>
<proteinExistence type="inferred from homology"/>
<dbReference type="RefSeq" id="WP_208175077.1">
    <property type="nucleotide sequence ID" value="NZ_JAGETZ010000004.1"/>
</dbReference>
<evidence type="ECO:0000256" key="1">
    <source>
        <dbReference type="ARBA" id="ARBA00006484"/>
    </source>
</evidence>
<dbReference type="EMBL" id="JAGETZ010000004">
    <property type="protein sequence ID" value="MBO2009444.1"/>
    <property type="molecule type" value="Genomic_DNA"/>
</dbReference>
<dbReference type="PANTHER" id="PTHR43477:SF1">
    <property type="entry name" value="DIHYDROANTICAPSIN 7-DEHYDROGENASE"/>
    <property type="match status" value="1"/>
</dbReference>
<reference evidence="3 4" key="1">
    <citation type="submission" date="2021-03" db="EMBL/GenBank/DDBJ databases">
        <authorList>
            <person name="Kim M.K."/>
        </authorList>
    </citation>
    <scope>NUCLEOTIDE SEQUENCE [LARGE SCALE GENOMIC DNA]</scope>
    <source>
        <strain evidence="3 4">BT442</strain>
    </source>
</reference>
<sequence>MKILLIGGHGTIGKRVAAAFAGTHELITAGRNSGDVRVDLASEASIEAMFQQLGSVDACICTAGTGYYGDFHTVRQADLMPGIEGKLLGQVNLVLIGQRYLAASGSFTLTSGIAAEHPARNGAAVAMLNGALNSFVLAAAQELRHGQRINVVSPGLVEDSRERYGALFPGYNLVPMPKLVNAYILSVQGAVNGKILKVYS</sequence>
<organism evidence="3 4">
    <name type="scientific">Hymenobacter negativus</name>
    <dbReference type="NCBI Taxonomy" id="2795026"/>
    <lineage>
        <taxon>Bacteria</taxon>
        <taxon>Pseudomonadati</taxon>
        <taxon>Bacteroidota</taxon>
        <taxon>Cytophagia</taxon>
        <taxon>Cytophagales</taxon>
        <taxon>Hymenobacteraceae</taxon>
        <taxon>Hymenobacter</taxon>
    </lineage>
</organism>
<dbReference type="InterPro" id="IPR051122">
    <property type="entry name" value="SDR_DHRS6-like"/>
</dbReference>
<dbReference type="PRINTS" id="PR00081">
    <property type="entry name" value="GDHRDH"/>
</dbReference>
<evidence type="ECO:0000313" key="4">
    <source>
        <dbReference type="Proteomes" id="UP000664369"/>
    </source>
</evidence>
<dbReference type="NCBIfam" id="NF005754">
    <property type="entry name" value="PRK07578.1"/>
    <property type="match status" value="1"/>
</dbReference>
<dbReference type="CDD" id="cd11731">
    <property type="entry name" value="Lin1944_like_SDR_c"/>
    <property type="match status" value="1"/>
</dbReference>
<name>A0ABS3QF89_9BACT</name>
<dbReference type="PANTHER" id="PTHR43477">
    <property type="entry name" value="DIHYDROANTICAPSIN 7-DEHYDROGENASE"/>
    <property type="match status" value="1"/>
</dbReference>
<evidence type="ECO:0000313" key="3">
    <source>
        <dbReference type="EMBL" id="MBO2009444.1"/>
    </source>
</evidence>
<accession>A0ABS3QF89</accession>
<evidence type="ECO:0000256" key="2">
    <source>
        <dbReference type="ARBA" id="ARBA00023002"/>
    </source>
</evidence>